<evidence type="ECO:0000313" key="2">
    <source>
        <dbReference type="EMBL" id="ASM71329.1"/>
    </source>
</evidence>
<accession>A0A221JX71</accession>
<dbReference type="InterPro" id="IPR026045">
    <property type="entry name" value="Ferric-bd"/>
</dbReference>
<organism evidence="2 3">
    <name type="scientific">Pseudosulfitobacter pseudonitzschiae</name>
    <dbReference type="NCBI Taxonomy" id="1402135"/>
    <lineage>
        <taxon>Bacteria</taxon>
        <taxon>Pseudomonadati</taxon>
        <taxon>Pseudomonadota</taxon>
        <taxon>Alphaproteobacteria</taxon>
        <taxon>Rhodobacterales</taxon>
        <taxon>Roseobacteraceae</taxon>
        <taxon>Pseudosulfitobacter</taxon>
    </lineage>
</organism>
<dbReference type="SUPFAM" id="SSF53850">
    <property type="entry name" value="Periplasmic binding protein-like II"/>
    <property type="match status" value="1"/>
</dbReference>
<sequence length="345" mass="37055">MSINRRTFVATGLAASAFAPRLAMSQDAIQALYEAAKSEGEITWYVVPLASESAEIVGQKFTELFPEIKVNVVRSTASVAFQRLNQDIDSGVAICDVLTTSSIAHAIDLKARDLLMPYAPVRKGEVIAEFQNLDADDMYHVTTAGPMCIVYNTDDVTEADAPKNWTDLLEPEWKGKVAIGHPGFSGYVGIWGVKMQELYGYEFFEKLVDQDPYIGRSSIDVVTTTVSGETIVGAGPAASSLSASSKGNPIANIYPTDGTVIITSPSGILANAPHPNAAKLFSEFLLGAEFNEVIAEQFGTPIRSGIALQPGVPALDQIKVITATSDQIVNDIPELSEKFRDTFGI</sequence>
<proteinExistence type="predicted"/>
<dbReference type="eggNOG" id="COG1840">
    <property type="taxonomic scope" value="Bacteria"/>
</dbReference>
<name>A0A221JX71_9RHOB</name>
<evidence type="ECO:0000313" key="3">
    <source>
        <dbReference type="Proteomes" id="UP000199754"/>
    </source>
</evidence>
<reference evidence="2 3" key="1">
    <citation type="submission" date="2017-07" db="EMBL/GenBank/DDBJ databases">
        <title>Genome Sequence of Sulfitobacter pseudonitzschiae Strain SMR1 Isolated from a culture of the Diatom Skeletonema marinoi.</title>
        <authorList>
            <person name="Topel M."/>
            <person name="Pinder M.I.M."/>
            <person name="Johansson O.N."/>
            <person name="Kourtchenko O."/>
            <person name="Godhe A."/>
            <person name="Clarke A.K."/>
        </authorList>
    </citation>
    <scope>NUCLEOTIDE SEQUENCE [LARGE SCALE GENOMIC DNA]</scope>
    <source>
        <strain evidence="2 3">SMR1</strain>
    </source>
</reference>
<dbReference type="PANTHER" id="PTHR30006">
    <property type="entry name" value="THIAMINE-BINDING PERIPLASMIC PROTEIN-RELATED"/>
    <property type="match status" value="1"/>
</dbReference>
<gene>
    <name evidence="2" type="ORF">SULPSESMR1_00495</name>
</gene>
<dbReference type="RefSeq" id="WP_089419408.1">
    <property type="nucleotide sequence ID" value="NZ_CP022415.1"/>
</dbReference>
<dbReference type="Proteomes" id="UP000199754">
    <property type="component" value="Chromosome"/>
</dbReference>
<dbReference type="EMBL" id="CP022415">
    <property type="protein sequence ID" value="ASM71329.1"/>
    <property type="molecule type" value="Genomic_DNA"/>
</dbReference>
<keyword evidence="1" id="KW-0732">Signal</keyword>
<dbReference type="AlphaFoldDB" id="A0A221JX71"/>
<dbReference type="PIRSF" id="PIRSF002825">
    <property type="entry name" value="CfbpA"/>
    <property type="match status" value="1"/>
</dbReference>
<dbReference type="Pfam" id="PF13343">
    <property type="entry name" value="SBP_bac_6"/>
    <property type="match status" value="1"/>
</dbReference>
<evidence type="ECO:0000256" key="1">
    <source>
        <dbReference type="ARBA" id="ARBA00022729"/>
    </source>
</evidence>
<protein>
    <submittedName>
        <fullName evidence="2">Bacterial extracellular solute-binding protein</fullName>
    </submittedName>
</protein>
<dbReference type="STRING" id="1402135.SAMN05444149_10212"/>
<dbReference type="Gene3D" id="3.40.190.10">
    <property type="entry name" value="Periplasmic binding protein-like II"/>
    <property type="match status" value="2"/>
</dbReference>
<keyword evidence="3" id="KW-1185">Reference proteome</keyword>
<dbReference type="OrthoDB" id="8673316at2"/>
<dbReference type="KEGG" id="spse:SULPSESMR1_00495"/>